<proteinExistence type="predicted"/>
<dbReference type="EMBL" id="CP062941">
    <property type="protein sequence ID" value="QOL51821.1"/>
    <property type="molecule type" value="Genomic_DNA"/>
</dbReference>
<accession>A0A7L9U9U0</accession>
<dbReference type="Proteomes" id="UP000593875">
    <property type="component" value="Chromosome"/>
</dbReference>
<protein>
    <submittedName>
        <fullName evidence="1">Uncharacterized protein</fullName>
    </submittedName>
</protein>
<keyword evidence="2" id="KW-1185">Reference proteome</keyword>
<organism evidence="1 2">
    <name type="scientific">Massilia litorea</name>
    <dbReference type="NCBI Taxonomy" id="2769491"/>
    <lineage>
        <taxon>Bacteria</taxon>
        <taxon>Pseudomonadati</taxon>
        <taxon>Pseudomonadota</taxon>
        <taxon>Betaproteobacteria</taxon>
        <taxon>Burkholderiales</taxon>
        <taxon>Oxalobacteraceae</taxon>
        <taxon>Telluria group</taxon>
        <taxon>Massilia</taxon>
    </lineage>
</organism>
<reference evidence="1 2" key="1">
    <citation type="submission" date="2020-10" db="EMBL/GenBank/DDBJ databases">
        <title>Genome sequencing of Massilia sp. LPB0304.</title>
        <authorList>
            <person name="Kim J."/>
        </authorList>
    </citation>
    <scope>NUCLEOTIDE SEQUENCE [LARGE SCALE GENOMIC DNA]</scope>
    <source>
        <strain evidence="1 2">LPB0304</strain>
    </source>
</reference>
<name>A0A7L9U9U0_9BURK</name>
<dbReference type="KEGG" id="mlir:LPB04_11560"/>
<evidence type="ECO:0000313" key="1">
    <source>
        <dbReference type="EMBL" id="QOL51821.1"/>
    </source>
</evidence>
<dbReference type="AlphaFoldDB" id="A0A7L9U9U0"/>
<gene>
    <name evidence="1" type="ORF">LPB04_11560</name>
</gene>
<sequence length="62" mass="7222">MQARQFEHFLKNHSRLRAWLQPFRGIASPYLGDYLGWRWALDGARVKSPEALLRAAIGIFHT</sequence>
<evidence type="ECO:0000313" key="2">
    <source>
        <dbReference type="Proteomes" id="UP000593875"/>
    </source>
</evidence>